<keyword evidence="13" id="KW-0406">Ion transport</keyword>
<keyword evidence="7 15" id="KW-0479">Metal-binding</keyword>
<dbReference type="InterPro" id="IPR023298">
    <property type="entry name" value="ATPase_P-typ_TM_dom_sf"/>
</dbReference>
<dbReference type="GO" id="GO:0005524">
    <property type="term" value="F:ATP binding"/>
    <property type="evidence" value="ECO:0007669"/>
    <property type="project" value="UniProtKB-UniRule"/>
</dbReference>
<dbReference type="InterPro" id="IPR023214">
    <property type="entry name" value="HAD_sf"/>
</dbReference>
<dbReference type="InterPro" id="IPR008250">
    <property type="entry name" value="ATPase_P-typ_transduc_dom_A_sf"/>
</dbReference>
<dbReference type="InterPro" id="IPR023299">
    <property type="entry name" value="ATPase_P-typ_cyto_dom_N"/>
</dbReference>
<evidence type="ECO:0000256" key="1">
    <source>
        <dbReference type="ARBA" id="ARBA00004651"/>
    </source>
</evidence>
<dbReference type="PRINTS" id="PR00119">
    <property type="entry name" value="CATATPASE"/>
</dbReference>
<keyword evidence="14 15" id="KW-0472">Membrane</keyword>
<evidence type="ECO:0000259" key="16">
    <source>
        <dbReference type="PROSITE" id="PS50846"/>
    </source>
</evidence>
<organism evidence="17 18">
    <name type="scientific">Profundibacter amoris</name>
    <dbReference type="NCBI Taxonomy" id="2171755"/>
    <lineage>
        <taxon>Bacteria</taxon>
        <taxon>Pseudomonadati</taxon>
        <taxon>Pseudomonadota</taxon>
        <taxon>Alphaproteobacteria</taxon>
        <taxon>Rhodobacterales</taxon>
        <taxon>Paracoccaceae</taxon>
        <taxon>Profundibacter</taxon>
    </lineage>
</organism>
<dbReference type="Gene3D" id="3.40.1110.10">
    <property type="entry name" value="Calcium-transporting ATPase, cytoplasmic domain N"/>
    <property type="match status" value="1"/>
</dbReference>
<proteinExistence type="inferred from homology"/>
<evidence type="ECO:0000256" key="5">
    <source>
        <dbReference type="ARBA" id="ARBA00022553"/>
    </source>
</evidence>
<keyword evidence="18" id="KW-1185">Reference proteome</keyword>
<feature type="transmembrane region" description="Helical" evidence="15">
    <location>
        <begin position="777"/>
        <end position="794"/>
    </location>
</feature>
<dbReference type="CDD" id="cd02079">
    <property type="entry name" value="P-type_ATPase_HM"/>
    <property type="match status" value="1"/>
</dbReference>
<evidence type="ECO:0000256" key="10">
    <source>
        <dbReference type="ARBA" id="ARBA00022842"/>
    </source>
</evidence>
<evidence type="ECO:0000256" key="13">
    <source>
        <dbReference type="ARBA" id="ARBA00023065"/>
    </source>
</evidence>
<dbReference type="SUPFAM" id="SSF55008">
    <property type="entry name" value="HMA, heavy metal-associated domain"/>
    <property type="match status" value="1"/>
</dbReference>
<dbReference type="Gene3D" id="3.40.50.1000">
    <property type="entry name" value="HAD superfamily/HAD-like"/>
    <property type="match status" value="1"/>
</dbReference>
<feature type="transmembrane region" description="Helical" evidence="15">
    <location>
        <begin position="283"/>
        <end position="301"/>
    </location>
</feature>
<keyword evidence="9 15" id="KW-0067">ATP-binding</keyword>
<dbReference type="AlphaFoldDB" id="A0A347UD38"/>
<dbReference type="GO" id="GO:0016887">
    <property type="term" value="F:ATP hydrolysis activity"/>
    <property type="evidence" value="ECO:0007669"/>
    <property type="project" value="InterPro"/>
</dbReference>
<dbReference type="Gene3D" id="2.70.150.10">
    <property type="entry name" value="Calcium-transporting ATPase, cytoplasmic transduction domain A"/>
    <property type="match status" value="1"/>
</dbReference>
<evidence type="ECO:0000256" key="12">
    <source>
        <dbReference type="ARBA" id="ARBA00022989"/>
    </source>
</evidence>
<keyword evidence="6 15" id="KW-0812">Transmembrane</keyword>
<dbReference type="InterPro" id="IPR059000">
    <property type="entry name" value="ATPase_P-type_domA"/>
</dbReference>
<dbReference type="InterPro" id="IPR027256">
    <property type="entry name" value="P-typ_ATPase_IB"/>
</dbReference>
<feature type="transmembrane region" description="Helical" evidence="15">
    <location>
        <begin position="255"/>
        <end position="277"/>
    </location>
</feature>
<evidence type="ECO:0000256" key="8">
    <source>
        <dbReference type="ARBA" id="ARBA00022741"/>
    </source>
</evidence>
<dbReference type="InterPro" id="IPR036163">
    <property type="entry name" value="HMA_dom_sf"/>
</dbReference>
<evidence type="ECO:0000256" key="14">
    <source>
        <dbReference type="ARBA" id="ARBA00023136"/>
    </source>
</evidence>
<evidence type="ECO:0000256" key="11">
    <source>
        <dbReference type="ARBA" id="ARBA00022967"/>
    </source>
</evidence>
<evidence type="ECO:0000256" key="3">
    <source>
        <dbReference type="ARBA" id="ARBA00022448"/>
    </source>
</evidence>
<evidence type="ECO:0000313" key="17">
    <source>
        <dbReference type="EMBL" id="AXX96766.1"/>
    </source>
</evidence>
<dbReference type="OrthoDB" id="9807843at2"/>
<feature type="transmembrane region" description="Helical" evidence="15">
    <location>
        <begin position="187"/>
        <end position="207"/>
    </location>
</feature>
<sequence length="825" mass="89290">MKNGTEKHGAQCYHCNLTIPPETNIHSEVLGQARDFCSPGCVAVAKSIVESGLDDFYRYRGKPNAADTGEKSAAIDAPLTVYDHPEVQKSFVRNAGENREASLILEGIRCSACLWLNEQHLRKLDGIIDVQIDANSHQARVTWAPDRLKLSTILAAVADIGFVAHPFDPTRREQLLREQKHRSIERLIFAGFLMMPVVSFQIASYWIGGPDETGTYPLFESLGRWFMLAVVTIVMAYSGQDFFRGAWRDLKHKQLGMDVPVVLGLSTAWVGSAVATVVGHGDVYFDSIVMFVFFVLLARTWELRGRMKSANALDATLKILPRTAQRVLPDGGVEQVSVLDLNIGDTLRLLPGENVPVDGRLLSRVSTFDESLLTGEAVPVLRYRGDAVVGGACNVDQPIEIEVTRTSDSSTMMEIHQMIARGLNQRPKYAQIADRIAPWFVGAVLVIALVTLGFWLWYDSARALPSLIAVLIVTCPCALALATPVALSISAGRFARLNVLPMRMAALEPLSKATTIAFDKTGTLTKGRPVLAAQFQADKMNEIDALAIAAQLEAKSEHPFAHALKSEAINQQLDASVAPPIRNYPGQGVEAELNGGKWRLGGEAFALTGRAPLSQDGKIWRDAQLSAGRSVITLANGAGAKAMFAFEDELRDHVYDSIQKLRQSGIENIAILSGDNPESVLILAIKVGIETAIGGLKPDDKLTWVREQQSIGERVVMIGDGINDAPVLTAADAAVSFSGATELARQSSDFVILGSDFTSLKDVFSLSAATGRIIKQNLLWAAGYNLLAVPAAAMGFVPPWAAAIGMSVSSLLVVSNAMRLRAKVT</sequence>
<dbReference type="SFLD" id="SFLDS00003">
    <property type="entry name" value="Haloacid_Dehalogenase"/>
    <property type="match status" value="1"/>
</dbReference>
<dbReference type="KEGG" id="pamo:BAR1_01755"/>
<dbReference type="PANTHER" id="PTHR43520:SF5">
    <property type="entry name" value="CATION-TRANSPORTING P-TYPE ATPASE-RELATED"/>
    <property type="match status" value="1"/>
</dbReference>
<keyword evidence="3" id="KW-0813">Transport</keyword>
<dbReference type="InterPro" id="IPR018303">
    <property type="entry name" value="ATPase_P-typ_P_site"/>
</dbReference>
<dbReference type="Proteomes" id="UP000261704">
    <property type="component" value="Chromosome"/>
</dbReference>
<dbReference type="NCBIfam" id="TIGR01494">
    <property type="entry name" value="ATPase_P-type"/>
    <property type="match status" value="2"/>
</dbReference>
<dbReference type="SUPFAM" id="SSF81653">
    <property type="entry name" value="Calcium ATPase, transduction domain A"/>
    <property type="match status" value="1"/>
</dbReference>
<evidence type="ECO:0000256" key="2">
    <source>
        <dbReference type="ARBA" id="ARBA00006024"/>
    </source>
</evidence>
<keyword evidence="12 15" id="KW-1133">Transmembrane helix</keyword>
<feature type="domain" description="HMA" evidence="16">
    <location>
        <begin position="99"/>
        <end position="165"/>
    </location>
</feature>
<dbReference type="SFLD" id="SFLDG00002">
    <property type="entry name" value="C1.7:_P-type_atpase_like"/>
    <property type="match status" value="1"/>
</dbReference>
<dbReference type="PROSITE" id="PS00154">
    <property type="entry name" value="ATPASE_E1_E2"/>
    <property type="match status" value="1"/>
</dbReference>
<feature type="transmembrane region" description="Helical" evidence="15">
    <location>
        <begin position="222"/>
        <end position="243"/>
    </location>
</feature>
<dbReference type="GO" id="GO:0005886">
    <property type="term" value="C:plasma membrane"/>
    <property type="evidence" value="ECO:0007669"/>
    <property type="project" value="UniProtKB-SubCell"/>
</dbReference>
<name>A0A347UD38_9RHOB</name>
<evidence type="ECO:0000256" key="7">
    <source>
        <dbReference type="ARBA" id="ARBA00022723"/>
    </source>
</evidence>
<keyword evidence="10" id="KW-0460">Magnesium</keyword>
<keyword evidence="11" id="KW-1278">Translocase</keyword>
<dbReference type="Pfam" id="PF00122">
    <property type="entry name" value="E1-E2_ATPase"/>
    <property type="match status" value="1"/>
</dbReference>
<protein>
    <submittedName>
        <fullName evidence="17">Heavy metal translocating P-type ATPase</fullName>
    </submittedName>
</protein>
<evidence type="ECO:0000256" key="6">
    <source>
        <dbReference type="ARBA" id="ARBA00022692"/>
    </source>
</evidence>
<dbReference type="InterPro" id="IPR036412">
    <property type="entry name" value="HAD-like_sf"/>
</dbReference>
<keyword evidence="8 15" id="KW-0547">Nucleotide-binding</keyword>
<evidence type="ECO:0000313" key="18">
    <source>
        <dbReference type="Proteomes" id="UP000261704"/>
    </source>
</evidence>
<keyword evidence="5" id="KW-0597">Phosphoprotein</keyword>
<dbReference type="Pfam" id="PF00403">
    <property type="entry name" value="HMA"/>
    <property type="match status" value="1"/>
</dbReference>
<gene>
    <name evidence="17" type="ORF">BAR1_01755</name>
</gene>
<dbReference type="NCBIfam" id="TIGR01525">
    <property type="entry name" value="ATPase-IB_hvy"/>
    <property type="match status" value="1"/>
</dbReference>
<dbReference type="InterPro" id="IPR006121">
    <property type="entry name" value="HMA_dom"/>
</dbReference>
<comment type="subcellular location">
    <subcellularLocation>
        <location evidence="1">Cell membrane</location>
        <topology evidence="1">Multi-pass membrane protein</topology>
    </subcellularLocation>
</comment>
<dbReference type="Pfam" id="PF12156">
    <property type="entry name" value="ATPase-cat_bd"/>
    <property type="match status" value="1"/>
</dbReference>
<reference evidence="17 18" key="1">
    <citation type="submission" date="2018-09" db="EMBL/GenBank/DDBJ databases">
        <title>Profundibacter amoris BAR1 gen. nov., sp. nov., a new member of the Roseobacter clade isolated at Lokis Castle Vent Field on the Arctic Mid-Oceanic Ridge.</title>
        <authorList>
            <person name="Le Moine Bauer S."/>
            <person name="Sjoeberg A.G."/>
            <person name="L'Haridon S."/>
            <person name="Stokke R."/>
            <person name="Roalkvam I."/>
            <person name="Steen I.H."/>
            <person name="Dahle H."/>
        </authorList>
    </citation>
    <scope>NUCLEOTIDE SEQUENCE [LARGE SCALE GENOMIC DNA]</scope>
    <source>
        <strain evidence="17 18">BAR1</strain>
    </source>
</reference>
<evidence type="ECO:0000256" key="9">
    <source>
        <dbReference type="ARBA" id="ARBA00022840"/>
    </source>
</evidence>
<feature type="transmembrane region" description="Helical" evidence="15">
    <location>
        <begin position="464"/>
        <end position="487"/>
    </location>
</feature>
<evidence type="ECO:0000256" key="4">
    <source>
        <dbReference type="ARBA" id="ARBA00022475"/>
    </source>
</evidence>
<keyword evidence="4 15" id="KW-1003">Cell membrane</keyword>
<dbReference type="NCBIfam" id="TIGR01511">
    <property type="entry name" value="ATPase-IB1_Cu"/>
    <property type="match status" value="1"/>
</dbReference>
<dbReference type="InterPro" id="IPR044492">
    <property type="entry name" value="P_typ_ATPase_HD_dom"/>
</dbReference>
<dbReference type="InterPro" id="IPR001757">
    <property type="entry name" value="P_typ_ATPase"/>
</dbReference>
<evidence type="ECO:0000256" key="15">
    <source>
        <dbReference type="RuleBase" id="RU362081"/>
    </source>
</evidence>
<accession>A0A347UD38</accession>
<dbReference type="GO" id="GO:0043682">
    <property type="term" value="F:P-type divalent copper transporter activity"/>
    <property type="evidence" value="ECO:0007669"/>
    <property type="project" value="TreeGrafter"/>
</dbReference>
<dbReference type="SUPFAM" id="SSF81665">
    <property type="entry name" value="Calcium ATPase, transmembrane domain M"/>
    <property type="match status" value="1"/>
</dbReference>
<dbReference type="InterPro" id="IPR021993">
    <property type="entry name" value="ATPase-cat-bd"/>
</dbReference>
<dbReference type="Gene3D" id="3.30.70.100">
    <property type="match status" value="1"/>
</dbReference>
<dbReference type="PROSITE" id="PS50846">
    <property type="entry name" value="HMA_2"/>
    <property type="match status" value="1"/>
</dbReference>
<dbReference type="SUPFAM" id="SSF56784">
    <property type="entry name" value="HAD-like"/>
    <property type="match status" value="1"/>
</dbReference>
<dbReference type="EMBL" id="CP032125">
    <property type="protein sequence ID" value="AXX96766.1"/>
    <property type="molecule type" value="Genomic_DNA"/>
</dbReference>
<comment type="similarity">
    <text evidence="2 15">Belongs to the cation transport ATPase (P-type) (TC 3.A.3) family. Type IB subfamily.</text>
</comment>
<dbReference type="Pfam" id="PF00702">
    <property type="entry name" value="Hydrolase"/>
    <property type="match status" value="1"/>
</dbReference>
<dbReference type="GO" id="GO:0005507">
    <property type="term" value="F:copper ion binding"/>
    <property type="evidence" value="ECO:0007669"/>
    <property type="project" value="TreeGrafter"/>
</dbReference>
<feature type="transmembrane region" description="Helical" evidence="15">
    <location>
        <begin position="436"/>
        <end position="458"/>
    </location>
</feature>
<dbReference type="SFLD" id="SFLDF00027">
    <property type="entry name" value="p-type_atpase"/>
    <property type="match status" value="1"/>
</dbReference>
<dbReference type="RefSeq" id="WP_118941424.1">
    <property type="nucleotide sequence ID" value="NZ_CP032125.1"/>
</dbReference>
<dbReference type="GO" id="GO:0055070">
    <property type="term" value="P:copper ion homeostasis"/>
    <property type="evidence" value="ECO:0007669"/>
    <property type="project" value="TreeGrafter"/>
</dbReference>
<dbReference type="PANTHER" id="PTHR43520">
    <property type="entry name" value="ATP7, ISOFORM B"/>
    <property type="match status" value="1"/>
</dbReference>